<sequence length="397" mass="43938">MEGYTSTDQSNSSSPTILYNYSKDGYTFWSTPPQDLSMSPDVAAHYDVLVSEAYADNDNYFFISELHRTQAAISLLLLNAEEIVYTVPTEDPWFSATTPLPGNYTSPVFMSDLNASVLGCATTMLFCRPDLPKSSGCLDGFSGTLFGGNGTDGFDALWPEKDRESTIRTIVDLLNQSPESFYWLPSVSAILAGDTVTGNEQLAALPADQWKTEREHLFRAALTQFQSKLVDFARGFWDGGGVLCKQEGASCRRACHTQRAKSPKFYSFPAFTLMLVVLLGGLIMLVAMFLEDLIGLLIKHTRLSNTRLAFAHATWKASSTMQLHRLAHENLGLGSWKRTDEDIPVTGRGEMLGVFDVDDRRHVGMRLPSEEVELVAAGKEGVVVRGRKQYERVPSNL</sequence>
<keyword evidence="1" id="KW-0812">Transmembrane</keyword>
<evidence type="ECO:0000313" key="3">
    <source>
        <dbReference type="Proteomes" id="UP001140510"/>
    </source>
</evidence>
<dbReference type="AlphaFoldDB" id="A0A9W8ZN74"/>
<keyword evidence="1" id="KW-0472">Membrane</keyword>
<dbReference type="OrthoDB" id="3540210at2759"/>
<name>A0A9W8ZN74_9PLEO</name>
<dbReference type="EMBL" id="JAPEVA010000001">
    <property type="protein sequence ID" value="KAJ4413224.1"/>
    <property type="molecule type" value="Genomic_DNA"/>
</dbReference>
<evidence type="ECO:0000256" key="1">
    <source>
        <dbReference type="SAM" id="Phobius"/>
    </source>
</evidence>
<feature type="transmembrane region" description="Helical" evidence="1">
    <location>
        <begin position="265"/>
        <end position="290"/>
    </location>
</feature>
<reference evidence="2" key="1">
    <citation type="submission" date="2022-10" db="EMBL/GenBank/DDBJ databases">
        <title>Tapping the CABI collections for fungal endophytes: first genome assemblies for Collariella, Neodidymelliopsis, Ascochyta clinopodiicola, Didymella pomorum, Didymosphaeria variabile, Neocosmospora piperis and Neocucurbitaria cava.</title>
        <authorList>
            <person name="Hill R."/>
        </authorList>
    </citation>
    <scope>NUCLEOTIDE SEQUENCE</scope>
    <source>
        <strain evidence="2">IMI 355091</strain>
    </source>
</reference>
<proteinExistence type="predicted"/>
<gene>
    <name evidence="2" type="ORF">N0V91_000198</name>
</gene>
<organism evidence="2 3">
    <name type="scientific">Didymella pomorum</name>
    <dbReference type="NCBI Taxonomy" id="749634"/>
    <lineage>
        <taxon>Eukaryota</taxon>
        <taxon>Fungi</taxon>
        <taxon>Dikarya</taxon>
        <taxon>Ascomycota</taxon>
        <taxon>Pezizomycotina</taxon>
        <taxon>Dothideomycetes</taxon>
        <taxon>Pleosporomycetidae</taxon>
        <taxon>Pleosporales</taxon>
        <taxon>Pleosporineae</taxon>
        <taxon>Didymellaceae</taxon>
        <taxon>Didymella</taxon>
    </lineage>
</organism>
<comment type="caution">
    <text evidence="2">The sequence shown here is derived from an EMBL/GenBank/DDBJ whole genome shotgun (WGS) entry which is preliminary data.</text>
</comment>
<keyword evidence="3" id="KW-1185">Reference proteome</keyword>
<accession>A0A9W8ZN74</accession>
<protein>
    <submittedName>
        <fullName evidence="2">Uncharacterized protein</fullName>
    </submittedName>
</protein>
<keyword evidence="1" id="KW-1133">Transmembrane helix</keyword>
<evidence type="ECO:0000313" key="2">
    <source>
        <dbReference type="EMBL" id="KAJ4413224.1"/>
    </source>
</evidence>
<dbReference type="Proteomes" id="UP001140510">
    <property type="component" value="Unassembled WGS sequence"/>
</dbReference>